<dbReference type="AlphaFoldDB" id="A0A3Q2H473"/>
<reference evidence="4" key="2">
    <citation type="submission" date="2025-08" db="UniProtKB">
        <authorList>
            <consortium name="Ensembl"/>
        </authorList>
    </citation>
    <scope>IDENTIFICATION</scope>
    <source>
        <strain evidence="4">Thoroughbred</strain>
    </source>
</reference>
<dbReference type="InterPro" id="IPR001079">
    <property type="entry name" value="Galectin_CRD"/>
</dbReference>
<feature type="domain" description="Galectin" evidence="3">
    <location>
        <begin position="31"/>
        <end position="159"/>
    </location>
</feature>
<dbReference type="GO" id="GO:2000562">
    <property type="term" value="P:negative regulation of CD4-positive, alpha-beta T cell proliferation"/>
    <property type="evidence" value="ECO:0000318"/>
    <property type="project" value="GO_Central"/>
</dbReference>
<evidence type="ECO:0000313" key="4">
    <source>
        <dbReference type="Ensembl" id="ENSECAP00000027821.1"/>
    </source>
</evidence>
<organism evidence="4 5">
    <name type="scientific">Equus caballus</name>
    <name type="common">Horse</name>
    <dbReference type="NCBI Taxonomy" id="9796"/>
    <lineage>
        <taxon>Eukaryota</taxon>
        <taxon>Metazoa</taxon>
        <taxon>Chordata</taxon>
        <taxon>Craniata</taxon>
        <taxon>Vertebrata</taxon>
        <taxon>Euteleostomi</taxon>
        <taxon>Mammalia</taxon>
        <taxon>Eutheria</taxon>
        <taxon>Laurasiatheria</taxon>
        <taxon>Perissodactyla</taxon>
        <taxon>Equidae</taxon>
        <taxon>Equus</taxon>
    </lineage>
</organism>
<dbReference type="InterPro" id="IPR044156">
    <property type="entry name" value="Galectin-like"/>
</dbReference>
<accession>A0A3Q2H473</accession>
<reference evidence="4 5" key="1">
    <citation type="journal article" date="2009" name="Science">
        <title>Genome sequence, comparative analysis, and population genetics of the domestic horse.</title>
        <authorList>
            <consortium name="Broad Institute Genome Sequencing Platform"/>
            <consortium name="Broad Institute Whole Genome Assembly Team"/>
            <person name="Wade C.M."/>
            <person name="Giulotto E."/>
            <person name="Sigurdsson S."/>
            <person name="Zoli M."/>
            <person name="Gnerre S."/>
            <person name="Imsland F."/>
            <person name="Lear T.L."/>
            <person name="Adelson D.L."/>
            <person name="Bailey E."/>
            <person name="Bellone R.R."/>
            <person name="Bloecker H."/>
            <person name="Distl O."/>
            <person name="Edgar R.C."/>
            <person name="Garber M."/>
            <person name="Leeb T."/>
            <person name="Mauceli E."/>
            <person name="MacLeod J.N."/>
            <person name="Penedo M.C.T."/>
            <person name="Raison J.M."/>
            <person name="Sharpe T."/>
            <person name="Vogel J."/>
            <person name="Andersson L."/>
            <person name="Antczak D.F."/>
            <person name="Biagi T."/>
            <person name="Binns M.M."/>
            <person name="Chowdhary B.P."/>
            <person name="Coleman S.J."/>
            <person name="Della Valle G."/>
            <person name="Fryc S."/>
            <person name="Guerin G."/>
            <person name="Hasegawa T."/>
            <person name="Hill E.W."/>
            <person name="Jurka J."/>
            <person name="Kiialainen A."/>
            <person name="Lindgren G."/>
            <person name="Liu J."/>
            <person name="Magnani E."/>
            <person name="Mickelson J.R."/>
            <person name="Murray J."/>
            <person name="Nergadze S.G."/>
            <person name="Onofrio R."/>
            <person name="Pedroni S."/>
            <person name="Piras M.F."/>
            <person name="Raudsepp T."/>
            <person name="Rocchi M."/>
            <person name="Roeed K.H."/>
            <person name="Ryder O.A."/>
            <person name="Searle S."/>
            <person name="Skow L."/>
            <person name="Swinburne J.E."/>
            <person name="Syvaenen A.C."/>
            <person name="Tozaki T."/>
            <person name="Valberg S.J."/>
            <person name="Vaudin M."/>
            <person name="White J.R."/>
            <person name="Zody M.C."/>
            <person name="Lander E.S."/>
            <person name="Lindblad-Toh K."/>
        </authorList>
    </citation>
    <scope>NUCLEOTIDE SEQUENCE [LARGE SCALE GENOMIC DNA]</scope>
    <source>
        <strain evidence="4 5">Thoroughbred</strain>
    </source>
</reference>
<dbReference type="FunFam" id="2.60.120.200:FF:000023">
    <property type="entry name" value="Galectin"/>
    <property type="match status" value="1"/>
</dbReference>
<evidence type="ECO:0000259" key="3">
    <source>
        <dbReference type="PROSITE" id="PS51304"/>
    </source>
</evidence>
<dbReference type="PANTHER" id="PTHR11346">
    <property type="entry name" value="GALECTIN"/>
    <property type="match status" value="1"/>
</dbReference>
<dbReference type="GO" id="GO:0010628">
    <property type="term" value="P:positive regulation of gene expression"/>
    <property type="evidence" value="ECO:0000318"/>
    <property type="project" value="GO_Central"/>
</dbReference>
<proteinExistence type="predicted"/>
<dbReference type="GO" id="GO:0016936">
    <property type="term" value="F:galactoside binding"/>
    <property type="evidence" value="ECO:0000318"/>
    <property type="project" value="GO_Central"/>
</dbReference>
<dbReference type="PROSITE" id="PS51304">
    <property type="entry name" value="GALECTIN"/>
    <property type="match status" value="1"/>
</dbReference>
<dbReference type="SMART" id="SM00908">
    <property type="entry name" value="Gal-bind_lectin"/>
    <property type="match status" value="1"/>
</dbReference>
<dbReference type="Gene3D" id="2.60.120.200">
    <property type="match status" value="1"/>
</dbReference>
<dbReference type="GeneTree" id="ENSGT00940000162258"/>
<dbReference type="SMR" id="A0A3Q2H473"/>
<protein>
    <recommendedName>
        <fullName evidence="2">Galectin</fullName>
    </recommendedName>
</protein>
<dbReference type="SMART" id="SM00276">
    <property type="entry name" value="GLECT"/>
    <property type="match status" value="1"/>
</dbReference>
<dbReference type="CDD" id="cd00070">
    <property type="entry name" value="GLECT"/>
    <property type="match status" value="1"/>
</dbReference>
<dbReference type="GO" id="GO:0005634">
    <property type="term" value="C:nucleus"/>
    <property type="evidence" value="ECO:0000318"/>
    <property type="project" value="GO_Central"/>
</dbReference>
<reference evidence="4" key="3">
    <citation type="submission" date="2025-09" db="UniProtKB">
        <authorList>
            <consortium name="Ensembl"/>
        </authorList>
    </citation>
    <scope>IDENTIFICATION</scope>
    <source>
        <strain evidence="4">Thoroughbred</strain>
    </source>
</reference>
<dbReference type="InParanoid" id="A0A3Q2H473"/>
<dbReference type="STRING" id="9796.ENSECAP00000027821"/>
<dbReference type="InterPro" id="IPR013320">
    <property type="entry name" value="ConA-like_dom_sf"/>
</dbReference>
<dbReference type="Bgee" id="ENSECAG00000033388">
    <property type="expression patterns" value="Expressed in trophoblast and 2 other cell types or tissues"/>
</dbReference>
<dbReference type="Pfam" id="PF00337">
    <property type="entry name" value="Gal-bind_lectin"/>
    <property type="match status" value="1"/>
</dbReference>
<dbReference type="PaxDb" id="9796-ENSECAP00000027821"/>
<dbReference type="GO" id="GO:0005829">
    <property type="term" value="C:cytosol"/>
    <property type="evidence" value="ECO:0000318"/>
    <property type="project" value="GO_Central"/>
</dbReference>
<dbReference type="OMA" id="LEYNHRI"/>
<dbReference type="SUPFAM" id="SSF49899">
    <property type="entry name" value="Concanavalin A-like lectins/glucanases"/>
    <property type="match status" value="1"/>
</dbReference>
<dbReference type="PANTHER" id="PTHR11346:SF80">
    <property type="entry name" value="GALECTIN-9C"/>
    <property type="match status" value="1"/>
</dbReference>
<keyword evidence="5" id="KW-1185">Reference proteome</keyword>
<dbReference type="GO" id="GO:0030246">
    <property type="term" value="F:carbohydrate binding"/>
    <property type="evidence" value="ECO:0000318"/>
    <property type="project" value="GO_Central"/>
</dbReference>
<evidence type="ECO:0000256" key="2">
    <source>
        <dbReference type="RuleBase" id="RU102079"/>
    </source>
</evidence>
<keyword evidence="1 2" id="KW-0430">Lectin</keyword>
<dbReference type="Ensembl" id="ENSECAT00000056165.2">
    <property type="protein sequence ID" value="ENSECAP00000027821.1"/>
    <property type="gene ID" value="ENSECAG00000033388.2"/>
</dbReference>
<name>A0A3Q2H473_HORSE</name>
<sequence>MCGARVYVTPTLNFLVSFQQNPPFPHMPMPFFTNIPGGLYASKSILVSGTILPVAQRFHINLHSGNDIAFHLDVRFDQNAVVRNTQINGTWGCEERNLSGKMPFTQGRSFLVRITCEAHCLRVEVNGGHLCEYEHRLQNLPNINKLEVAGDVQLSDVQI</sequence>
<evidence type="ECO:0000256" key="1">
    <source>
        <dbReference type="ARBA" id="ARBA00022734"/>
    </source>
</evidence>
<evidence type="ECO:0000313" key="5">
    <source>
        <dbReference type="Proteomes" id="UP000002281"/>
    </source>
</evidence>
<dbReference type="Proteomes" id="UP000002281">
    <property type="component" value="Chromosome 11"/>
</dbReference>
<dbReference type="GO" id="GO:0032689">
    <property type="term" value="P:negative regulation of type II interferon production"/>
    <property type="evidence" value="ECO:0000318"/>
    <property type="project" value="GO_Central"/>
</dbReference>